<dbReference type="EMBL" id="CM037013">
    <property type="protein sequence ID" value="KAH7689029.1"/>
    <property type="molecule type" value="Genomic_DNA"/>
</dbReference>
<protein>
    <submittedName>
        <fullName evidence="1">Uncharacterized protein</fullName>
    </submittedName>
</protein>
<organism evidence="1 2">
    <name type="scientific">Dioscorea alata</name>
    <name type="common">Purple yam</name>
    <dbReference type="NCBI Taxonomy" id="55571"/>
    <lineage>
        <taxon>Eukaryota</taxon>
        <taxon>Viridiplantae</taxon>
        <taxon>Streptophyta</taxon>
        <taxon>Embryophyta</taxon>
        <taxon>Tracheophyta</taxon>
        <taxon>Spermatophyta</taxon>
        <taxon>Magnoliopsida</taxon>
        <taxon>Liliopsida</taxon>
        <taxon>Dioscoreales</taxon>
        <taxon>Dioscoreaceae</taxon>
        <taxon>Dioscorea</taxon>
    </lineage>
</organism>
<comment type="caution">
    <text evidence="1">The sequence shown here is derived from an EMBL/GenBank/DDBJ whole genome shotgun (WGS) entry which is preliminary data.</text>
</comment>
<evidence type="ECO:0000313" key="1">
    <source>
        <dbReference type="EMBL" id="KAH7689029.1"/>
    </source>
</evidence>
<gene>
    <name evidence="1" type="ORF">IHE45_03G069300</name>
</gene>
<dbReference type="Proteomes" id="UP000827976">
    <property type="component" value="Chromosome 3"/>
</dbReference>
<sequence>MAESVALQVLHKLTELLVQEAIFLCGVRNKFEGMKVELEYIKRFLRDADAKKRKNERVKKWVHDIIDVSYQAEDAIDSLLLLLGSAAHTIPLLPWLHH</sequence>
<name>A0ACB7WMA1_DIOAL</name>
<proteinExistence type="predicted"/>
<reference evidence="2" key="1">
    <citation type="journal article" date="2022" name="Nat. Commun.">
        <title>Chromosome evolution and the genetic basis of agronomically important traits in greater yam.</title>
        <authorList>
            <person name="Bredeson J.V."/>
            <person name="Lyons J.B."/>
            <person name="Oniyinde I.O."/>
            <person name="Okereke N.R."/>
            <person name="Kolade O."/>
            <person name="Nnabue I."/>
            <person name="Nwadili C.O."/>
            <person name="Hribova E."/>
            <person name="Parker M."/>
            <person name="Nwogha J."/>
            <person name="Shu S."/>
            <person name="Carlson J."/>
            <person name="Kariba R."/>
            <person name="Muthemba S."/>
            <person name="Knop K."/>
            <person name="Barton G.J."/>
            <person name="Sherwood A.V."/>
            <person name="Lopez-Montes A."/>
            <person name="Asiedu R."/>
            <person name="Jamnadass R."/>
            <person name="Muchugi A."/>
            <person name="Goodstein D."/>
            <person name="Egesi C.N."/>
            <person name="Featherston J."/>
            <person name="Asfaw A."/>
            <person name="Simpson G.G."/>
            <person name="Dolezel J."/>
            <person name="Hendre P.S."/>
            <person name="Van Deynze A."/>
            <person name="Kumar P.L."/>
            <person name="Obidiegwu J.E."/>
            <person name="Bhattacharjee R."/>
            <person name="Rokhsar D.S."/>
        </authorList>
    </citation>
    <scope>NUCLEOTIDE SEQUENCE [LARGE SCALE GENOMIC DNA]</scope>
    <source>
        <strain evidence="2">cv. TDa95/00328</strain>
    </source>
</reference>
<evidence type="ECO:0000313" key="2">
    <source>
        <dbReference type="Proteomes" id="UP000827976"/>
    </source>
</evidence>
<accession>A0ACB7WMA1</accession>
<keyword evidence="2" id="KW-1185">Reference proteome</keyword>